<name>A0A0A2WNL5_9GAMM</name>
<evidence type="ECO:0000313" key="1">
    <source>
        <dbReference type="EMBL" id="KGQ19885.1"/>
    </source>
</evidence>
<accession>A0A0A2WNL5</accession>
<gene>
    <name evidence="1" type="ORF">LF41_2392</name>
</gene>
<dbReference type="PATRIC" id="fig|1300345.3.peg.963"/>
<evidence type="ECO:0000313" key="2">
    <source>
        <dbReference type="Proteomes" id="UP000030518"/>
    </source>
</evidence>
<sequence>MTACKTEAEAVRWCLEFAADFGIGQSTVAKLCGWKSSSFLSEIASESSGKRFPQTRIRKFSLATGCELVEQFHERQRQLREMTGKQTAHDKAREAVAAIRQQFERRSAA</sequence>
<dbReference type="Proteomes" id="UP000030518">
    <property type="component" value="Unassembled WGS sequence"/>
</dbReference>
<proteinExistence type="predicted"/>
<protein>
    <submittedName>
        <fullName evidence="1">Uncharacterized protein</fullName>
    </submittedName>
</protein>
<dbReference type="AlphaFoldDB" id="A0A0A2WNL5"/>
<dbReference type="STRING" id="1300345.LF41_2392"/>
<keyword evidence="2" id="KW-1185">Reference proteome</keyword>
<reference evidence="1 2" key="1">
    <citation type="submission" date="2014-09" db="EMBL/GenBank/DDBJ databases">
        <title>Genome sequences of Lysobacter dokdonensis DS-58.</title>
        <authorList>
            <person name="Kim J.F."/>
            <person name="Kwak M.-J."/>
        </authorList>
    </citation>
    <scope>NUCLEOTIDE SEQUENCE [LARGE SCALE GENOMIC DNA]</scope>
    <source>
        <strain evidence="1 2">DS-58</strain>
    </source>
</reference>
<comment type="caution">
    <text evidence="1">The sequence shown here is derived from an EMBL/GenBank/DDBJ whole genome shotgun (WGS) entry which is preliminary data.</text>
</comment>
<organism evidence="1 2">
    <name type="scientific">Lysobacter dokdonensis DS-58</name>
    <dbReference type="NCBI Taxonomy" id="1300345"/>
    <lineage>
        <taxon>Bacteria</taxon>
        <taxon>Pseudomonadati</taxon>
        <taxon>Pseudomonadota</taxon>
        <taxon>Gammaproteobacteria</taxon>
        <taxon>Lysobacterales</taxon>
        <taxon>Lysobacteraceae</taxon>
        <taxon>Noviluteimonas</taxon>
    </lineage>
</organism>
<dbReference type="EMBL" id="JRKJ01000005">
    <property type="protein sequence ID" value="KGQ19885.1"/>
    <property type="molecule type" value="Genomic_DNA"/>
</dbReference>